<gene>
    <name evidence="1" type="ORF">J2S42_004182</name>
</gene>
<reference evidence="1 2" key="1">
    <citation type="submission" date="2023-07" db="EMBL/GenBank/DDBJ databases">
        <title>Sequencing the genomes of 1000 actinobacteria strains.</title>
        <authorList>
            <person name="Klenk H.-P."/>
        </authorList>
    </citation>
    <scope>NUCLEOTIDE SEQUENCE [LARGE SCALE GENOMIC DNA]</scope>
    <source>
        <strain evidence="1 2">DSM 44709</strain>
    </source>
</reference>
<proteinExistence type="predicted"/>
<comment type="caution">
    <text evidence="1">The sequence shown here is derived from an EMBL/GenBank/DDBJ whole genome shotgun (WGS) entry which is preliminary data.</text>
</comment>
<dbReference type="Proteomes" id="UP001240236">
    <property type="component" value="Unassembled WGS sequence"/>
</dbReference>
<organism evidence="1 2">
    <name type="scientific">Catenuloplanes indicus</name>
    <dbReference type="NCBI Taxonomy" id="137267"/>
    <lineage>
        <taxon>Bacteria</taxon>
        <taxon>Bacillati</taxon>
        <taxon>Actinomycetota</taxon>
        <taxon>Actinomycetes</taxon>
        <taxon>Micromonosporales</taxon>
        <taxon>Micromonosporaceae</taxon>
        <taxon>Catenuloplanes</taxon>
    </lineage>
</organism>
<dbReference type="AlphaFoldDB" id="A0AAE3W051"/>
<sequence length="152" mass="16885">MPTATAASTVANDDHPDFCNPEECLADADPKKFPLMHRSKSWKLQRAGDPLIDRLVVRVVEPVFTPDEWMVEVEIFIDESDRATDTVHFPKTDVFSMTRFFFIIIEHIVYARLESGSGATGARLPDPGRADVDVNSMFSTSLGTSFTSPFGS</sequence>
<dbReference type="RefSeq" id="WP_307241596.1">
    <property type="nucleotide sequence ID" value="NZ_JAUSUZ010000001.1"/>
</dbReference>
<protein>
    <submittedName>
        <fullName evidence="1">Uncharacterized protein</fullName>
    </submittedName>
</protein>
<accession>A0AAE3W051</accession>
<evidence type="ECO:0000313" key="2">
    <source>
        <dbReference type="Proteomes" id="UP001240236"/>
    </source>
</evidence>
<evidence type="ECO:0000313" key="1">
    <source>
        <dbReference type="EMBL" id="MDQ0367513.1"/>
    </source>
</evidence>
<keyword evidence="2" id="KW-1185">Reference proteome</keyword>
<dbReference type="EMBL" id="JAUSUZ010000001">
    <property type="protein sequence ID" value="MDQ0367513.1"/>
    <property type="molecule type" value="Genomic_DNA"/>
</dbReference>
<name>A0AAE3W051_9ACTN</name>